<dbReference type="Pfam" id="PF03831">
    <property type="entry name" value="YjdM"/>
    <property type="match status" value="1"/>
</dbReference>
<accession>A0ABZ0IUA0</accession>
<dbReference type="InterPro" id="IPR013988">
    <property type="entry name" value="YjdM_C"/>
</dbReference>
<dbReference type="SUPFAM" id="SSF82057">
    <property type="entry name" value="Prokaryotic SH3-related domain"/>
    <property type="match status" value="1"/>
</dbReference>
<gene>
    <name evidence="2" type="ORF">RT717_05005</name>
</gene>
<evidence type="ECO:0000313" key="3">
    <source>
        <dbReference type="Proteomes" id="UP001302349"/>
    </source>
</evidence>
<proteinExistence type="predicted"/>
<protein>
    <submittedName>
        <fullName evidence="2">PhnA domain-containing protein</fullName>
    </submittedName>
</protein>
<sequence length="191" mass="21028">MSVASELEARSESKCELCQATENLSVYLVSPGENETLDNSILVCGKCQAQLNESEPADPNHWRCLNDTIWSEVPAVKVQAYRILHGLRAEGWPQDLLDMMYLDEEELKWAQSTLLQDGEAVIVHKDSNGMTLANGDTVVLVKDLDVKGGGFTAKRGTAVRNILLVADNAEQIEGKVNGQQLVLLTKFLKKS</sequence>
<dbReference type="Gene3D" id="2.30.30.40">
    <property type="entry name" value="SH3 Domains"/>
    <property type="match status" value="1"/>
</dbReference>
<organism evidence="2 3">
    <name type="scientific">Imperialibacter roseus</name>
    <dbReference type="NCBI Taxonomy" id="1324217"/>
    <lineage>
        <taxon>Bacteria</taxon>
        <taxon>Pseudomonadati</taxon>
        <taxon>Bacteroidota</taxon>
        <taxon>Cytophagia</taxon>
        <taxon>Cytophagales</taxon>
        <taxon>Flammeovirgaceae</taxon>
        <taxon>Imperialibacter</taxon>
    </lineage>
</organism>
<evidence type="ECO:0000313" key="2">
    <source>
        <dbReference type="EMBL" id="WOK07988.1"/>
    </source>
</evidence>
<feature type="domain" description="PhnA protein N-terminal proteobacterial" evidence="1">
    <location>
        <begin position="6"/>
        <end position="52"/>
    </location>
</feature>
<dbReference type="InterPro" id="IPR013991">
    <property type="entry name" value="PhnaA_N_proteobac"/>
</dbReference>
<reference evidence="2 3" key="1">
    <citation type="journal article" date="2023" name="Microbiol. Resour. Announc.">
        <title>Complete Genome Sequence of Imperialibacter roseus strain P4T.</title>
        <authorList>
            <person name="Tizabi D.R."/>
            <person name="Bachvaroff T."/>
            <person name="Hill R.T."/>
        </authorList>
    </citation>
    <scope>NUCLEOTIDE SEQUENCE [LARGE SCALE GENOMIC DNA]</scope>
    <source>
        <strain evidence="2 3">P4T</strain>
    </source>
</reference>
<evidence type="ECO:0000259" key="1">
    <source>
        <dbReference type="SMART" id="SM00782"/>
    </source>
</evidence>
<name>A0ABZ0IUA0_9BACT</name>
<keyword evidence="3" id="KW-1185">Reference proteome</keyword>
<dbReference type="EMBL" id="CP136051">
    <property type="protein sequence ID" value="WOK07988.1"/>
    <property type="molecule type" value="Genomic_DNA"/>
</dbReference>
<dbReference type="SMART" id="SM00782">
    <property type="entry name" value="PhnA_Zn_Ribbon"/>
    <property type="match status" value="1"/>
</dbReference>
<dbReference type="Proteomes" id="UP001302349">
    <property type="component" value="Chromosome"/>
</dbReference>
<dbReference type="RefSeq" id="WP_317490636.1">
    <property type="nucleotide sequence ID" value="NZ_CP136051.1"/>
</dbReference>